<dbReference type="AlphaFoldDB" id="A0A2U9SFA4"/>
<accession>A0A2U9SFA4</accession>
<evidence type="ECO:0000313" key="2">
    <source>
        <dbReference type="EMBL" id="AWU97731.1"/>
    </source>
</evidence>
<keyword evidence="3" id="KW-1185">Reference proteome</keyword>
<dbReference type="InterPro" id="IPR023346">
    <property type="entry name" value="Lysozyme-like_dom_sf"/>
</dbReference>
<dbReference type="KEGG" id="azm:DM194_25965"/>
<evidence type="ECO:0000313" key="3">
    <source>
        <dbReference type="Proteomes" id="UP000249605"/>
    </source>
</evidence>
<geneLocation type="plasmid" evidence="2 3">
    <name>unnamed4</name>
</geneLocation>
<keyword evidence="2" id="KW-0614">Plasmid</keyword>
<dbReference type="Proteomes" id="UP000249605">
    <property type="component" value="Plasmid unnamed4"/>
</dbReference>
<dbReference type="OrthoDB" id="5945995at2"/>
<sequence>MAMRRPPLRAVIPLLVLLVSPAGGAAAPPANNSQIGVWSTALYAAPKLPAQPAPQASRKTLPPEAQCIAAILDAEKAAGITDHLLLAMGFTESGRRTEDRLFTAWPWTVNTEGRSHYFPTRDDAIAFVRAAQARGVRSIDVGCLQVNLRWHPDAFPDLVTAFDPVANARYAASFLSALRRDHGSLESAIARYHSSQSERGEAYRQRVSGNLRWVAGALGYLETLAAGPGGGGATFTAAERGRLSFLSGLFADGPARPLLPNQ</sequence>
<feature type="signal peptide" evidence="1">
    <location>
        <begin position="1"/>
        <end position="25"/>
    </location>
</feature>
<reference evidence="2 3" key="1">
    <citation type="submission" date="2018-06" db="EMBL/GenBank/DDBJ databases">
        <title>Complete genome sequencing of Azospirillum sp. M2T2B2.</title>
        <authorList>
            <person name="Heo J."/>
            <person name="Kim S.-J."/>
            <person name="Kwon S.-W."/>
            <person name="Anandham R."/>
        </authorList>
    </citation>
    <scope>NUCLEOTIDE SEQUENCE [LARGE SCALE GENOMIC DNA]</scope>
    <source>
        <strain evidence="2 3">M2T2B2</strain>
        <plasmid evidence="2 3">unnamed4</plasmid>
    </source>
</reference>
<gene>
    <name evidence="2" type="ORF">DM194_25965</name>
</gene>
<keyword evidence="1" id="KW-0732">Signal</keyword>
<name>A0A2U9SFA4_9PROT</name>
<evidence type="ECO:0000256" key="1">
    <source>
        <dbReference type="SAM" id="SignalP"/>
    </source>
</evidence>
<dbReference type="EMBL" id="CP029834">
    <property type="protein sequence ID" value="AWU97731.1"/>
    <property type="molecule type" value="Genomic_DNA"/>
</dbReference>
<feature type="chain" id="PRO_5015928384" evidence="1">
    <location>
        <begin position="26"/>
        <end position="262"/>
    </location>
</feature>
<dbReference type="SUPFAM" id="SSF53955">
    <property type="entry name" value="Lysozyme-like"/>
    <property type="match status" value="1"/>
</dbReference>
<proteinExistence type="predicted"/>
<organism evidence="2 3">
    <name type="scientific">Azospirillum ramasamyi</name>
    <dbReference type="NCBI Taxonomy" id="682998"/>
    <lineage>
        <taxon>Bacteria</taxon>
        <taxon>Pseudomonadati</taxon>
        <taxon>Pseudomonadota</taxon>
        <taxon>Alphaproteobacteria</taxon>
        <taxon>Rhodospirillales</taxon>
        <taxon>Azospirillaceae</taxon>
        <taxon>Azospirillum</taxon>
    </lineage>
</organism>
<protein>
    <submittedName>
        <fullName evidence="2">Lytic transglycosylase domain-containing protein</fullName>
    </submittedName>
</protein>